<dbReference type="Gene3D" id="3.30.70.270">
    <property type="match status" value="1"/>
</dbReference>
<dbReference type="InterPro" id="IPR029787">
    <property type="entry name" value="Nucleotide_cyclase"/>
</dbReference>
<dbReference type="SMART" id="SM00267">
    <property type="entry name" value="GGDEF"/>
    <property type="match status" value="1"/>
</dbReference>
<evidence type="ECO:0000259" key="2">
    <source>
        <dbReference type="PROSITE" id="PS50887"/>
    </source>
</evidence>
<proteinExistence type="predicted"/>
<reference evidence="3" key="1">
    <citation type="journal article" date="2013" name="PLoS ONE">
        <title>Metagenomic insights into the carbohydrate-active enzymes carried by the microorganisms adhering to solid digesta in the rumen of cows.</title>
        <authorList>
            <person name="Wang L."/>
            <person name="Hatem A."/>
            <person name="Catalyurek U.V."/>
            <person name="Morrison M."/>
            <person name="Yu Z."/>
        </authorList>
    </citation>
    <scope>NUCLEOTIDE SEQUENCE</scope>
</reference>
<dbReference type="InterPro" id="IPR000160">
    <property type="entry name" value="GGDEF_dom"/>
</dbReference>
<evidence type="ECO:0000256" key="1">
    <source>
        <dbReference type="SAM" id="Phobius"/>
    </source>
</evidence>
<name>W0FNT3_9BACT</name>
<feature type="transmembrane region" description="Helical" evidence="1">
    <location>
        <begin position="141"/>
        <end position="157"/>
    </location>
</feature>
<dbReference type="InterPro" id="IPR050469">
    <property type="entry name" value="Diguanylate_Cyclase"/>
</dbReference>
<dbReference type="SUPFAM" id="SSF55073">
    <property type="entry name" value="Nucleotide cyclase"/>
    <property type="match status" value="1"/>
</dbReference>
<dbReference type="InterPro" id="IPR043128">
    <property type="entry name" value="Rev_trsase/Diguanyl_cyclase"/>
</dbReference>
<feature type="transmembrane region" description="Helical" evidence="1">
    <location>
        <begin position="34"/>
        <end position="55"/>
    </location>
</feature>
<accession>W0FNT3</accession>
<dbReference type="PANTHER" id="PTHR45138:SF9">
    <property type="entry name" value="DIGUANYLATE CYCLASE DGCM-RELATED"/>
    <property type="match status" value="1"/>
</dbReference>
<dbReference type="GO" id="GO:0052621">
    <property type="term" value="F:diguanylate cyclase activity"/>
    <property type="evidence" value="ECO:0007669"/>
    <property type="project" value="TreeGrafter"/>
</dbReference>
<dbReference type="NCBIfam" id="TIGR00254">
    <property type="entry name" value="GGDEF"/>
    <property type="match status" value="1"/>
</dbReference>
<dbReference type="AlphaFoldDB" id="W0FNT3"/>
<dbReference type="GO" id="GO:0043709">
    <property type="term" value="P:cell adhesion involved in single-species biofilm formation"/>
    <property type="evidence" value="ECO:0007669"/>
    <property type="project" value="TreeGrafter"/>
</dbReference>
<feature type="transmembrane region" description="Helical" evidence="1">
    <location>
        <begin position="67"/>
        <end position="86"/>
    </location>
</feature>
<feature type="domain" description="GGDEF" evidence="2">
    <location>
        <begin position="231"/>
        <end position="358"/>
    </location>
</feature>
<dbReference type="Pfam" id="PF00990">
    <property type="entry name" value="GGDEF"/>
    <property type="match status" value="1"/>
</dbReference>
<dbReference type="PROSITE" id="PS50887">
    <property type="entry name" value="GGDEF"/>
    <property type="match status" value="1"/>
</dbReference>
<feature type="transmembrane region" description="Helical" evidence="1">
    <location>
        <begin position="93"/>
        <end position="113"/>
    </location>
</feature>
<dbReference type="GO" id="GO:0005886">
    <property type="term" value="C:plasma membrane"/>
    <property type="evidence" value="ECO:0007669"/>
    <property type="project" value="TreeGrafter"/>
</dbReference>
<dbReference type="EMBL" id="KC246801">
    <property type="protein sequence ID" value="AHF24660.1"/>
    <property type="molecule type" value="Genomic_DNA"/>
</dbReference>
<keyword evidence="1" id="KW-0472">Membrane</keyword>
<dbReference type="GO" id="GO:1902201">
    <property type="term" value="P:negative regulation of bacterial-type flagellum-dependent cell motility"/>
    <property type="evidence" value="ECO:0007669"/>
    <property type="project" value="TreeGrafter"/>
</dbReference>
<sequence>MTTIRKLWKLFLYAGIEKEEYEKMLPGIRKENRTLLRVFSLLGAVMFFLLLIASLLSNGFATSNSTTYLVCGIEMLIILLCSHFVVPKHPALVTLFVYLFEITLYVFGIHISMLHAEKAAVSAVAFLLVSPLLFYDRPIRLTALIAAAVTAFCWIVIRRKAPDVAETDVWNMITFGAVSVASTVFLMSIKIRALAQSREIEYLSQTDLLTGVKNRNHFEERLQSYPETCTSNLICVYADANELHELNNREGHPAGDRMLREVGAAMQSLFGPEHTYRIGGDEFIAFRADDRPERLSAEVEQMKQNLAKMGYHVSFGIAAAEKPQGKMDISGLVNEAESQMFAAKRAFYSSTEHDRRSR</sequence>
<dbReference type="PANTHER" id="PTHR45138">
    <property type="entry name" value="REGULATORY COMPONENTS OF SENSORY TRANSDUCTION SYSTEM"/>
    <property type="match status" value="1"/>
</dbReference>
<protein>
    <submittedName>
        <fullName evidence="3">Diguanylate cyclase (GGDEF) domain protein</fullName>
    </submittedName>
</protein>
<organism evidence="3">
    <name type="scientific">uncultured bacterium Contig13</name>
    <dbReference type="NCBI Taxonomy" id="1393410"/>
    <lineage>
        <taxon>Bacteria</taxon>
        <taxon>environmental samples</taxon>
    </lineage>
</organism>
<dbReference type="CDD" id="cd01949">
    <property type="entry name" value="GGDEF"/>
    <property type="match status" value="1"/>
</dbReference>
<feature type="transmembrane region" description="Helical" evidence="1">
    <location>
        <begin position="169"/>
        <end position="189"/>
    </location>
</feature>
<keyword evidence="1" id="KW-1133">Transmembrane helix</keyword>
<evidence type="ECO:0000313" key="3">
    <source>
        <dbReference type="EMBL" id="AHF24660.1"/>
    </source>
</evidence>
<keyword evidence="1" id="KW-0812">Transmembrane</keyword>